<proteinExistence type="predicted"/>
<dbReference type="Proteomes" id="UP001182355">
    <property type="component" value="Unassembled WGS sequence"/>
</dbReference>
<dbReference type="EMBL" id="CPZF01000011">
    <property type="protein sequence ID" value="CNG29983.1"/>
    <property type="molecule type" value="Genomic_DNA"/>
</dbReference>
<evidence type="ECO:0000313" key="3">
    <source>
        <dbReference type="Proteomes" id="UP000041356"/>
    </source>
</evidence>
<organism evidence="1 3">
    <name type="scientific">Yersinia enterocolitica</name>
    <dbReference type="NCBI Taxonomy" id="630"/>
    <lineage>
        <taxon>Bacteria</taxon>
        <taxon>Pseudomonadati</taxon>
        <taxon>Pseudomonadota</taxon>
        <taxon>Gammaproteobacteria</taxon>
        <taxon>Enterobacterales</taxon>
        <taxon>Yersiniaceae</taxon>
        <taxon>Yersinia</taxon>
    </lineage>
</organism>
<reference evidence="2" key="2">
    <citation type="submission" date="2023-02" db="EMBL/GenBank/DDBJ databases">
        <authorList>
            <person name="Ashton P.M."/>
            <person name="Dallman T."/>
            <person name="Nair S."/>
            <person name="De Pinna E."/>
            <person name="Peters T."/>
            <person name="Grant K."/>
        </authorList>
    </citation>
    <scope>NUCLEOTIDE SEQUENCE</scope>
    <source>
        <strain evidence="2">01103883</strain>
    </source>
</reference>
<accession>A0A9P1V465</accession>
<gene>
    <name evidence="1" type="ORF">ERS137939_03730</name>
    <name evidence="2" type="ORF">RSF11_001669</name>
</gene>
<reference evidence="1 3" key="1">
    <citation type="submission" date="2015-03" db="EMBL/GenBank/DDBJ databases">
        <authorList>
            <consortium name="Pathogen Informatics"/>
            <person name="Murphy D."/>
        </authorList>
    </citation>
    <scope>NUCLEOTIDE SEQUENCE [LARGE SCALE GENOMIC DNA]</scope>
    <source>
        <strain evidence="1 3">IP27818</strain>
    </source>
</reference>
<sequence length="323" mass="37556">MSITPSERTYNTLPQSYNEPEKLNIFQKIIHFIRDILRMDVLDNHLNDIAQRLHYFQQYPNDNELSTLMDTVLELKSLTKSELQKNYEIVQLFTLKKNEDTGEYSVKNDKIIFMYDDTKIYEYTNATYLNENVRDVQELFASSGIPTRKGYISCQYKEMENCFNDIAMTSRKIREENNPERDVDFLNLKTSLNKLNALSEINDFMRANNVIGKIEGEETYNIKFANINEVLNELNKRFNDSAAVELLNELTNSIYSLKNKIANDKWVGKTIRNNKDEINRIKCSEDGGKSSKIEEVKQAIDNIESLTQYCKNALNPGDITKLA</sequence>
<dbReference type="AlphaFoldDB" id="A0A9P1V465"/>
<dbReference type="EMBL" id="ABNAVX010000007">
    <property type="protein sequence ID" value="ELI8101973.1"/>
    <property type="molecule type" value="Genomic_DNA"/>
</dbReference>
<dbReference type="Proteomes" id="UP000041356">
    <property type="component" value="Unassembled WGS sequence"/>
</dbReference>
<evidence type="ECO:0000313" key="1">
    <source>
        <dbReference type="EMBL" id="CNG29983.1"/>
    </source>
</evidence>
<evidence type="ECO:0000313" key="2">
    <source>
        <dbReference type="EMBL" id="ELI8101973.1"/>
    </source>
</evidence>
<dbReference type="RefSeq" id="WP_050132027.1">
    <property type="nucleotide sequence ID" value="NZ_CHYV01000011.1"/>
</dbReference>
<name>A0A9P1V465_YEREN</name>
<comment type="caution">
    <text evidence="1">The sequence shown here is derived from an EMBL/GenBank/DDBJ whole genome shotgun (WGS) entry which is preliminary data.</text>
</comment>
<protein>
    <submittedName>
        <fullName evidence="1">Uncharacterized protein</fullName>
    </submittedName>
</protein>